<dbReference type="InterPro" id="IPR001128">
    <property type="entry name" value="Cyt_P450"/>
</dbReference>
<proteinExistence type="inferred from homology"/>
<dbReference type="GO" id="GO:0016705">
    <property type="term" value="F:oxidoreductase activity, acting on paired donors, with incorporation or reduction of molecular oxygen"/>
    <property type="evidence" value="ECO:0007669"/>
    <property type="project" value="InterPro"/>
</dbReference>
<dbReference type="InterPro" id="IPR036396">
    <property type="entry name" value="Cyt_P450_sf"/>
</dbReference>
<comment type="similarity">
    <text evidence="1">Belongs to the cytochrome P450 family.</text>
</comment>
<dbReference type="RefSeq" id="WP_071972763.1">
    <property type="nucleotide sequence ID" value="NZ_CP018076.1"/>
</dbReference>
<dbReference type="Proteomes" id="UP000181897">
    <property type="component" value="Chromosome"/>
</dbReference>
<dbReference type="STRING" id="1917485.BOO69_14135"/>
<name>A0A1J0WJE9_9RHOB</name>
<evidence type="ECO:0000313" key="2">
    <source>
        <dbReference type="EMBL" id="APE44421.1"/>
    </source>
</evidence>
<dbReference type="GO" id="GO:0005506">
    <property type="term" value="F:iron ion binding"/>
    <property type="evidence" value="ECO:0007669"/>
    <property type="project" value="InterPro"/>
</dbReference>
<dbReference type="KEGG" id="suam:BOO69_14135"/>
<dbReference type="EMBL" id="CP018076">
    <property type="protein sequence ID" value="APE44421.1"/>
    <property type="molecule type" value="Genomic_DNA"/>
</dbReference>
<dbReference type="Pfam" id="PF00067">
    <property type="entry name" value="p450"/>
    <property type="match status" value="1"/>
</dbReference>
<reference evidence="2 3" key="1">
    <citation type="submission" date="2016-11" db="EMBL/GenBank/DDBJ databases">
        <title>Complete genome sequence of Sulfitobacter sp. AM1-D1, a toxic bacteria associated with marine dinoflagellate Alexandrium minutum in East China Sea.</title>
        <authorList>
            <person name="Yang Q."/>
            <person name="Zhang X."/>
            <person name="Tian X."/>
        </authorList>
    </citation>
    <scope>NUCLEOTIDE SEQUENCE [LARGE SCALE GENOMIC DNA]</scope>
    <source>
        <strain evidence="2 3">AM1-D1</strain>
    </source>
</reference>
<evidence type="ECO:0000256" key="1">
    <source>
        <dbReference type="ARBA" id="ARBA00010617"/>
    </source>
</evidence>
<keyword evidence="3" id="KW-1185">Reference proteome</keyword>
<evidence type="ECO:0008006" key="4">
    <source>
        <dbReference type="Google" id="ProtNLM"/>
    </source>
</evidence>
<organism evidence="2 3">
    <name type="scientific">Sulfitobacter alexandrii</name>
    <dbReference type="NCBI Taxonomy" id="1917485"/>
    <lineage>
        <taxon>Bacteria</taxon>
        <taxon>Pseudomonadati</taxon>
        <taxon>Pseudomonadota</taxon>
        <taxon>Alphaproteobacteria</taxon>
        <taxon>Rhodobacterales</taxon>
        <taxon>Roseobacteraceae</taxon>
        <taxon>Sulfitobacter</taxon>
    </lineage>
</organism>
<dbReference type="PANTHER" id="PTHR46696:SF6">
    <property type="entry name" value="P450, PUTATIVE (EUROFUNG)-RELATED"/>
    <property type="match status" value="1"/>
</dbReference>
<accession>A0A1J0WJE9</accession>
<dbReference type="SUPFAM" id="SSF48264">
    <property type="entry name" value="Cytochrome P450"/>
    <property type="match status" value="1"/>
</dbReference>
<gene>
    <name evidence="2" type="ORF">BOO69_14135</name>
</gene>
<dbReference type="AlphaFoldDB" id="A0A1J0WJE9"/>
<evidence type="ECO:0000313" key="3">
    <source>
        <dbReference type="Proteomes" id="UP000181897"/>
    </source>
</evidence>
<dbReference type="GO" id="GO:0020037">
    <property type="term" value="F:heme binding"/>
    <property type="evidence" value="ECO:0007669"/>
    <property type="project" value="InterPro"/>
</dbReference>
<dbReference type="GO" id="GO:0004497">
    <property type="term" value="F:monooxygenase activity"/>
    <property type="evidence" value="ECO:0007669"/>
    <property type="project" value="InterPro"/>
</dbReference>
<sequence length="385" mass="42725">MRTSEINSQAFGPSTIREAADANRDPILVGTPWRRGYGHWQVSRMRDVRAVLAHPGTTTDDLAFRVFSRFRERRGGLDSIFHLSRQISRAHRTPNDAERMDAITVTKRLMECLPAQDFRSPLAALVSSGETEADAMVTVVQKPIMEWRAAALGINAALGQEIEIDSIDILASLDRTAIPDFIKLEPKAARITGNLSAMNVTWPAGQTIPLMHLISPAFLAIEPLSKTAGLMLAHLADNPDLQERLRNRAELRTAYLQEVERLLGAVRYVARQIGPAGLDLGEIRLPPHSLVSSDLAAANRDPELWDDPEAFRFDRPRLQTATFSFGSLACTGSQLSRLFLSTLLDATLATVRLAAPFTGQQNDRKFSRWSIIRGYESCRLRFAAT</sequence>
<protein>
    <recommendedName>
        <fullName evidence="4">Cytochrome P450</fullName>
    </recommendedName>
</protein>
<dbReference type="PANTHER" id="PTHR46696">
    <property type="entry name" value="P450, PUTATIVE (EUROFUNG)-RELATED"/>
    <property type="match status" value="1"/>
</dbReference>
<dbReference type="OrthoDB" id="9764248at2"/>
<dbReference type="Gene3D" id="1.10.630.10">
    <property type="entry name" value="Cytochrome P450"/>
    <property type="match status" value="1"/>
</dbReference>